<comment type="caution">
    <text evidence="14">The sequence shown here is derived from an EMBL/GenBank/DDBJ whole genome shotgun (WGS) entry which is preliminary data.</text>
</comment>
<dbReference type="GO" id="GO:0046872">
    <property type="term" value="F:metal ion binding"/>
    <property type="evidence" value="ECO:0007669"/>
    <property type="project" value="UniProtKB-KW"/>
</dbReference>
<keyword evidence="5" id="KW-0479">Metal-binding</keyword>
<proteinExistence type="inferred from homology"/>
<dbReference type="SMART" id="SM00046">
    <property type="entry name" value="DAGKc"/>
    <property type="match status" value="1"/>
</dbReference>
<keyword evidence="12" id="KW-1208">Phospholipid metabolism</keyword>
<evidence type="ECO:0000256" key="10">
    <source>
        <dbReference type="ARBA" id="ARBA00023098"/>
    </source>
</evidence>
<dbReference type="SUPFAM" id="SSF111331">
    <property type="entry name" value="NAD kinase/diacylglycerol kinase-like"/>
    <property type="match status" value="1"/>
</dbReference>
<dbReference type="InterPro" id="IPR045540">
    <property type="entry name" value="YegS/DAGK_C"/>
</dbReference>
<dbReference type="PANTHER" id="PTHR12358">
    <property type="entry name" value="SPHINGOSINE KINASE"/>
    <property type="match status" value="1"/>
</dbReference>
<keyword evidence="3" id="KW-0444">Lipid biosynthesis</keyword>
<keyword evidence="9" id="KW-0460">Magnesium</keyword>
<comment type="similarity">
    <text evidence="2">Belongs to the diacylglycerol/lipid kinase family.</text>
</comment>
<evidence type="ECO:0000256" key="4">
    <source>
        <dbReference type="ARBA" id="ARBA00022679"/>
    </source>
</evidence>
<protein>
    <submittedName>
        <fullName evidence="14">Diacylglycerol kinase</fullName>
    </submittedName>
</protein>
<evidence type="ECO:0000256" key="5">
    <source>
        <dbReference type="ARBA" id="ARBA00022723"/>
    </source>
</evidence>
<dbReference type="Pfam" id="PF19279">
    <property type="entry name" value="YegS_C"/>
    <property type="match status" value="1"/>
</dbReference>
<evidence type="ECO:0000313" key="15">
    <source>
        <dbReference type="Proteomes" id="UP000625210"/>
    </source>
</evidence>
<dbReference type="GO" id="GO:0005886">
    <property type="term" value="C:plasma membrane"/>
    <property type="evidence" value="ECO:0007669"/>
    <property type="project" value="TreeGrafter"/>
</dbReference>
<dbReference type="PROSITE" id="PS50146">
    <property type="entry name" value="DAGK"/>
    <property type="match status" value="1"/>
</dbReference>
<evidence type="ECO:0000256" key="9">
    <source>
        <dbReference type="ARBA" id="ARBA00022842"/>
    </source>
</evidence>
<feature type="domain" description="DAGKc" evidence="13">
    <location>
        <begin position="1"/>
        <end position="127"/>
    </location>
</feature>
<reference evidence="14" key="2">
    <citation type="submission" date="2020-09" db="EMBL/GenBank/DDBJ databases">
        <authorList>
            <person name="Sun Q."/>
            <person name="Zhou Y."/>
        </authorList>
    </citation>
    <scope>NUCLEOTIDE SEQUENCE</scope>
    <source>
        <strain evidence="14">CGMCC 1.15179</strain>
    </source>
</reference>
<evidence type="ECO:0000256" key="6">
    <source>
        <dbReference type="ARBA" id="ARBA00022741"/>
    </source>
</evidence>
<evidence type="ECO:0000313" key="14">
    <source>
        <dbReference type="EMBL" id="GGE06018.1"/>
    </source>
</evidence>
<evidence type="ECO:0000256" key="11">
    <source>
        <dbReference type="ARBA" id="ARBA00023209"/>
    </source>
</evidence>
<dbReference type="AlphaFoldDB" id="A0A8J2YA49"/>
<dbReference type="PANTHER" id="PTHR12358:SF106">
    <property type="entry name" value="LIPID KINASE YEGS"/>
    <property type="match status" value="1"/>
</dbReference>
<accession>A0A8J2YA49</accession>
<keyword evidence="6" id="KW-0547">Nucleotide-binding</keyword>
<keyword evidence="10" id="KW-0443">Lipid metabolism</keyword>
<keyword evidence="15" id="KW-1185">Reference proteome</keyword>
<dbReference type="GO" id="GO:0005524">
    <property type="term" value="F:ATP binding"/>
    <property type="evidence" value="ECO:0007669"/>
    <property type="project" value="UniProtKB-KW"/>
</dbReference>
<keyword evidence="4" id="KW-0808">Transferase</keyword>
<dbReference type="EMBL" id="BMHQ01000001">
    <property type="protein sequence ID" value="GGE06018.1"/>
    <property type="molecule type" value="Genomic_DNA"/>
</dbReference>
<dbReference type="GO" id="GO:0016301">
    <property type="term" value="F:kinase activity"/>
    <property type="evidence" value="ECO:0007669"/>
    <property type="project" value="UniProtKB-KW"/>
</dbReference>
<evidence type="ECO:0000256" key="8">
    <source>
        <dbReference type="ARBA" id="ARBA00022840"/>
    </source>
</evidence>
<dbReference type="Pfam" id="PF00781">
    <property type="entry name" value="DAGK_cat"/>
    <property type="match status" value="1"/>
</dbReference>
<comment type="cofactor">
    <cofactor evidence="1">
        <name>Mg(2+)</name>
        <dbReference type="ChEBI" id="CHEBI:18420"/>
    </cofactor>
</comment>
<dbReference type="RefSeq" id="WP_188646230.1">
    <property type="nucleotide sequence ID" value="NZ_BMHQ01000001.1"/>
</dbReference>
<dbReference type="NCBIfam" id="TIGR00147">
    <property type="entry name" value="YegS/Rv2252/BmrU family lipid kinase"/>
    <property type="match status" value="1"/>
</dbReference>
<gene>
    <name evidence="14" type="ORF">GCM10011571_03900</name>
</gene>
<evidence type="ECO:0000259" key="13">
    <source>
        <dbReference type="PROSITE" id="PS50146"/>
    </source>
</evidence>
<evidence type="ECO:0000256" key="7">
    <source>
        <dbReference type="ARBA" id="ARBA00022777"/>
    </source>
</evidence>
<evidence type="ECO:0000256" key="2">
    <source>
        <dbReference type="ARBA" id="ARBA00005983"/>
    </source>
</evidence>
<sequence length="290" mass="31890">MFIVIVNPVSGNGKGVKIVSPLEKELKRKQVPYEIRWTQYPGHASKLAEEASRRPEVKAVVAVGGDGTVHEVANGLAGTDIPLGYVPAGSGNDFARAHGIPRHPLKALERILKGEPFTVDTAACGERVLVNTAGIGFDGEVAKWVNQSRWKKWLGKFAYVLGVIRVLRRFTPRKVWLTVDGQEHVMDGVWLIAIANIPYYGGGMKICPEASNQDGILDICLVHNISRPLLLALFPRVFQGTHVRHPAAKMMKGKEIRIQSDHPMVIHVDGEIVGETPCKVTLRPQSLRVL</sequence>
<evidence type="ECO:0000256" key="1">
    <source>
        <dbReference type="ARBA" id="ARBA00001946"/>
    </source>
</evidence>
<dbReference type="Gene3D" id="2.60.200.40">
    <property type="match status" value="1"/>
</dbReference>
<keyword evidence="8" id="KW-0067">ATP-binding</keyword>
<reference evidence="14" key="1">
    <citation type="journal article" date="2014" name="Int. J. Syst. Evol. Microbiol.">
        <title>Complete genome sequence of Corynebacterium casei LMG S-19264T (=DSM 44701T), isolated from a smear-ripened cheese.</title>
        <authorList>
            <consortium name="US DOE Joint Genome Institute (JGI-PGF)"/>
            <person name="Walter F."/>
            <person name="Albersmeier A."/>
            <person name="Kalinowski J."/>
            <person name="Ruckert C."/>
        </authorList>
    </citation>
    <scope>NUCLEOTIDE SEQUENCE</scope>
    <source>
        <strain evidence="14">CGMCC 1.15179</strain>
    </source>
</reference>
<dbReference type="InterPro" id="IPR017438">
    <property type="entry name" value="ATP-NAD_kinase_N"/>
</dbReference>
<keyword evidence="7 14" id="KW-0418">Kinase</keyword>
<name>A0A8J2YA49_9BACL</name>
<dbReference type="InterPro" id="IPR050187">
    <property type="entry name" value="Lipid_Phosphate_FormReg"/>
</dbReference>
<dbReference type="GO" id="GO:0008654">
    <property type="term" value="P:phospholipid biosynthetic process"/>
    <property type="evidence" value="ECO:0007669"/>
    <property type="project" value="UniProtKB-KW"/>
</dbReference>
<dbReference type="InterPro" id="IPR016064">
    <property type="entry name" value="NAD/diacylglycerol_kinase_sf"/>
</dbReference>
<organism evidence="14 15">
    <name type="scientific">Marinithermofilum abyssi</name>
    <dbReference type="NCBI Taxonomy" id="1571185"/>
    <lineage>
        <taxon>Bacteria</taxon>
        <taxon>Bacillati</taxon>
        <taxon>Bacillota</taxon>
        <taxon>Bacilli</taxon>
        <taxon>Bacillales</taxon>
        <taxon>Thermoactinomycetaceae</taxon>
        <taxon>Marinithermofilum</taxon>
    </lineage>
</organism>
<dbReference type="Gene3D" id="3.40.50.10330">
    <property type="entry name" value="Probable inorganic polyphosphate/atp-NAD kinase, domain 1"/>
    <property type="match status" value="1"/>
</dbReference>
<dbReference type="InterPro" id="IPR001206">
    <property type="entry name" value="Diacylglycerol_kinase_cat_dom"/>
</dbReference>
<keyword evidence="11" id="KW-0594">Phospholipid biosynthesis</keyword>
<dbReference type="InterPro" id="IPR005218">
    <property type="entry name" value="Diacylglycerol/lipid_kinase"/>
</dbReference>
<dbReference type="Proteomes" id="UP000625210">
    <property type="component" value="Unassembled WGS sequence"/>
</dbReference>
<evidence type="ECO:0000256" key="3">
    <source>
        <dbReference type="ARBA" id="ARBA00022516"/>
    </source>
</evidence>
<evidence type="ECO:0000256" key="12">
    <source>
        <dbReference type="ARBA" id="ARBA00023264"/>
    </source>
</evidence>